<feature type="domain" description="Peptidase A1" evidence="7">
    <location>
        <begin position="104"/>
        <end position="454"/>
    </location>
</feature>
<keyword evidence="2" id="KW-0645">Protease</keyword>
<keyword evidence="6" id="KW-0812">Transmembrane</keyword>
<dbReference type="PROSITE" id="PS51767">
    <property type="entry name" value="PEPTIDASE_A1"/>
    <property type="match status" value="1"/>
</dbReference>
<dbReference type="InterPro" id="IPR033121">
    <property type="entry name" value="PEPTIDASE_A1"/>
</dbReference>
<evidence type="ECO:0000256" key="2">
    <source>
        <dbReference type="ARBA" id="ARBA00022670"/>
    </source>
</evidence>
<evidence type="ECO:0000313" key="8">
    <source>
        <dbReference type="EnsemblPlants" id="AUR62014000-RA:cds"/>
    </source>
</evidence>
<organism evidence="8 9">
    <name type="scientific">Chenopodium quinoa</name>
    <name type="common">Quinoa</name>
    <dbReference type="NCBI Taxonomy" id="63459"/>
    <lineage>
        <taxon>Eukaryota</taxon>
        <taxon>Viridiplantae</taxon>
        <taxon>Streptophyta</taxon>
        <taxon>Embryophyta</taxon>
        <taxon>Tracheophyta</taxon>
        <taxon>Spermatophyta</taxon>
        <taxon>Magnoliopsida</taxon>
        <taxon>eudicotyledons</taxon>
        <taxon>Gunneridae</taxon>
        <taxon>Pentapetalae</taxon>
        <taxon>Caryophyllales</taxon>
        <taxon>Chenopodiaceae</taxon>
        <taxon>Chenopodioideae</taxon>
        <taxon>Atripliceae</taxon>
        <taxon>Chenopodium</taxon>
    </lineage>
</organism>
<sequence>MTYLLHALALANMIFHIMLVSLLLKLPNYHVMVEARNLVSSHVFSMDLIHRNSPHSPYYDESSMTPQARLRPSVSHGHRIHPSSTYYEKKDSINSNLVPNGGDYLIKIALGTPPVEFLANADTGSDLIWLQCSPCDICIPQKSPLFDPTKSSTFHTIPCNSQSCDHPDVISGCPSNNTKSDGLPCIYGVTYGDGTTSVGILATDTLNFPPVDNHVTTQTSSYPSSIIGCGIDNYGYFGNQGDGIVGLGAGPLSLVSQLGPKINYKFSYCLAPQSSGVNSKLNFGAGVTGPKVVSTPFTTGDHSTYHYHLTLDAITIGDSSVPMDHKDVVIDSGTTLTYLPPKVYNGVKSAITSAIRLSPMPKPVKGYDLCYETRQSLGSDGELNPPDVVFHFEGADVVLKVENSFRVVATKNVVISCLAIVPTNDMVHTSIFGNIAQVNFEVGYDLQAKRVSFVPTDCTKY</sequence>
<feature type="transmembrane region" description="Helical" evidence="6">
    <location>
        <begin position="6"/>
        <end position="26"/>
    </location>
</feature>
<keyword evidence="6" id="KW-0472">Membrane</keyword>
<dbReference type="Proteomes" id="UP000596660">
    <property type="component" value="Unplaced"/>
</dbReference>
<dbReference type="KEGG" id="cqi:110694120"/>
<evidence type="ECO:0000256" key="6">
    <source>
        <dbReference type="SAM" id="Phobius"/>
    </source>
</evidence>
<accession>A0A803LJ53</accession>
<protein>
    <recommendedName>
        <fullName evidence="7">Peptidase A1 domain-containing protein</fullName>
    </recommendedName>
</protein>
<dbReference type="PROSITE" id="PS00141">
    <property type="entry name" value="ASP_PROTEASE"/>
    <property type="match status" value="1"/>
</dbReference>
<keyword evidence="5" id="KW-0325">Glycoprotein</keyword>
<evidence type="ECO:0000313" key="9">
    <source>
        <dbReference type="Proteomes" id="UP000596660"/>
    </source>
</evidence>
<comment type="similarity">
    <text evidence="1">Belongs to the peptidase A1 family.</text>
</comment>
<evidence type="ECO:0000256" key="5">
    <source>
        <dbReference type="ARBA" id="ARBA00023180"/>
    </source>
</evidence>
<dbReference type="InterPro" id="IPR034161">
    <property type="entry name" value="Pepsin-like_plant"/>
</dbReference>
<dbReference type="PANTHER" id="PTHR47967:SF138">
    <property type="entry name" value="ASPARTIC PROTEINASE CDR1-LIKE"/>
    <property type="match status" value="1"/>
</dbReference>
<evidence type="ECO:0000256" key="3">
    <source>
        <dbReference type="ARBA" id="ARBA00022750"/>
    </source>
</evidence>
<dbReference type="GO" id="GO:0004190">
    <property type="term" value="F:aspartic-type endopeptidase activity"/>
    <property type="evidence" value="ECO:0007669"/>
    <property type="project" value="UniProtKB-KW"/>
</dbReference>
<dbReference type="Pfam" id="PF14541">
    <property type="entry name" value="TAXi_C"/>
    <property type="match status" value="1"/>
</dbReference>
<evidence type="ECO:0000256" key="4">
    <source>
        <dbReference type="ARBA" id="ARBA00022801"/>
    </source>
</evidence>
<evidence type="ECO:0000259" key="7">
    <source>
        <dbReference type="PROSITE" id="PS51767"/>
    </source>
</evidence>
<dbReference type="CDD" id="cd05476">
    <property type="entry name" value="pepsin_A_like_plant"/>
    <property type="match status" value="1"/>
</dbReference>
<dbReference type="EnsemblPlants" id="AUR62014000-RA">
    <property type="protein sequence ID" value="AUR62014000-RA:cds"/>
    <property type="gene ID" value="AUR62014000"/>
</dbReference>
<proteinExistence type="inferred from homology"/>
<dbReference type="GeneID" id="110694120"/>
<dbReference type="Gramene" id="AUR62014000-RA">
    <property type="protein sequence ID" value="AUR62014000-RA:cds"/>
    <property type="gene ID" value="AUR62014000"/>
</dbReference>
<dbReference type="InterPro" id="IPR021109">
    <property type="entry name" value="Peptidase_aspartic_dom_sf"/>
</dbReference>
<dbReference type="InterPro" id="IPR032799">
    <property type="entry name" value="TAXi_C"/>
</dbReference>
<keyword evidence="9" id="KW-1185">Reference proteome</keyword>
<dbReference type="Pfam" id="PF14543">
    <property type="entry name" value="TAXi_N"/>
    <property type="match status" value="1"/>
</dbReference>
<dbReference type="InterPro" id="IPR032861">
    <property type="entry name" value="TAXi_N"/>
</dbReference>
<dbReference type="OrthoDB" id="2747330at2759"/>
<dbReference type="InterPro" id="IPR051708">
    <property type="entry name" value="Plant_Aspart_Prot_A1"/>
</dbReference>
<dbReference type="GO" id="GO:0006508">
    <property type="term" value="P:proteolysis"/>
    <property type="evidence" value="ECO:0007669"/>
    <property type="project" value="UniProtKB-KW"/>
</dbReference>
<evidence type="ECO:0000256" key="1">
    <source>
        <dbReference type="ARBA" id="ARBA00007447"/>
    </source>
</evidence>
<reference evidence="8" key="2">
    <citation type="submission" date="2021-03" db="UniProtKB">
        <authorList>
            <consortium name="EnsemblPlants"/>
        </authorList>
    </citation>
    <scope>IDENTIFICATION</scope>
</reference>
<keyword evidence="4" id="KW-0378">Hydrolase</keyword>
<dbReference type="PANTHER" id="PTHR47967">
    <property type="entry name" value="OS07G0603500 PROTEIN-RELATED"/>
    <property type="match status" value="1"/>
</dbReference>
<reference evidence="8" key="1">
    <citation type="journal article" date="2017" name="Nature">
        <title>The genome of Chenopodium quinoa.</title>
        <authorList>
            <person name="Jarvis D.E."/>
            <person name="Ho Y.S."/>
            <person name="Lightfoot D.J."/>
            <person name="Schmoeckel S.M."/>
            <person name="Li B."/>
            <person name="Borm T.J.A."/>
            <person name="Ohyanagi H."/>
            <person name="Mineta K."/>
            <person name="Michell C.T."/>
            <person name="Saber N."/>
            <person name="Kharbatia N.M."/>
            <person name="Rupper R.R."/>
            <person name="Sharp A.R."/>
            <person name="Dally N."/>
            <person name="Boughton B.A."/>
            <person name="Woo Y.H."/>
            <person name="Gao G."/>
            <person name="Schijlen E.G.W.M."/>
            <person name="Guo X."/>
            <person name="Momin A.A."/>
            <person name="Negrao S."/>
            <person name="Al-Babili S."/>
            <person name="Gehring C."/>
            <person name="Roessner U."/>
            <person name="Jung C."/>
            <person name="Murphy K."/>
            <person name="Arold S.T."/>
            <person name="Gojobori T."/>
            <person name="van der Linden C.G."/>
            <person name="van Loo E.N."/>
            <person name="Jellen E.N."/>
            <person name="Maughan P.J."/>
            <person name="Tester M."/>
        </authorList>
    </citation>
    <scope>NUCLEOTIDE SEQUENCE [LARGE SCALE GENOMIC DNA]</scope>
    <source>
        <strain evidence="8">cv. PI 614886</strain>
    </source>
</reference>
<keyword evidence="6" id="KW-1133">Transmembrane helix</keyword>
<dbReference type="InterPro" id="IPR001969">
    <property type="entry name" value="Aspartic_peptidase_AS"/>
</dbReference>
<dbReference type="GO" id="GO:0005576">
    <property type="term" value="C:extracellular region"/>
    <property type="evidence" value="ECO:0007669"/>
    <property type="project" value="TreeGrafter"/>
</dbReference>
<dbReference type="FunFam" id="2.40.70.10:FF:000031">
    <property type="entry name" value="Aspartyl protease AED1"/>
    <property type="match status" value="1"/>
</dbReference>
<dbReference type="SUPFAM" id="SSF50630">
    <property type="entry name" value="Acid proteases"/>
    <property type="match status" value="1"/>
</dbReference>
<gene>
    <name evidence="8" type="primary">LOC110694120</name>
</gene>
<dbReference type="OMA" id="SIFGNWA"/>
<dbReference type="Gene3D" id="2.40.70.10">
    <property type="entry name" value="Acid Proteases"/>
    <property type="match status" value="2"/>
</dbReference>
<name>A0A803LJ53_CHEQI</name>
<dbReference type="AlphaFoldDB" id="A0A803LJ53"/>
<dbReference type="RefSeq" id="XP_021726975.1">
    <property type="nucleotide sequence ID" value="XM_021871283.1"/>
</dbReference>
<keyword evidence="3" id="KW-0064">Aspartyl protease</keyword>